<keyword evidence="1" id="KW-0547">Nucleotide-binding</keyword>
<protein>
    <submittedName>
        <fullName evidence="5">Kinase A inhibitor</fullName>
    </submittedName>
</protein>
<evidence type="ECO:0000313" key="6">
    <source>
        <dbReference type="Proteomes" id="UP000619534"/>
    </source>
</evidence>
<dbReference type="NCBIfam" id="TIGR00370">
    <property type="entry name" value="5-oxoprolinase subunit PxpB"/>
    <property type="match status" value="1"/>
</dbReference>
<dbReference type="InterPro" id="IPR029000">
    <property type="entry name" value="Cyclophilin-like_dom_sf"/>
</dbReference>
<dbReference type="SUPFAM" id="SSF50891">
    <property type="entry name" value="Cyclophilin-like"/>
    <property type="match status" value="1"/>
</dbReference>
<dbReference type="EMBL" id="BMCJ01000005">
    <property type="protein sequence ID" value="GGC96761.1"/>
    <property type="molecule type" value="Genomic_DNA"/>
</dbReference>
<sequence>MEFNISPLGDHGAIIDLGKTIDEESHERVKQVTAFLNDKPFDWLIEYIPAFTTVAVFYDPVKVMDQKDKPSALPYEIVRATIKKELPKLGVGEKRQGRVVEIPVCYGGDLGPDLTQVANHNDLTEEEVIELHTAGNYLVYMIGFAPGFPYIGGMKEEIATPRKEEPRLSIPAGSVGIAGSQTGVYPIETPGGWQLIGQTPVRLFKPDQEPPSLLHAGDKVVFKAISRSEFDAYKEEQS</sequence>
<dbReference type="Gene3D" id="2.40.100.10">
    <property type="entry name" value="Cyclophilin-like"/>
    <property type="match status" value="1"/>
</dbReference>
<dbReference type="InterPro" id="IPR003833">
    <property type="entry name" value="CT_C_D"/>
</dbReference>
<comment type="caution">
    <text evidence="5">The sequence shown here is derived from an EMBL/GenBank/DDBJ whole genome shotgun (WGS) entry which is preliminary data.</text>
</comment>
<proteinExistence type="predicted"/>
<keyword evidence="6" id="KW-1185">Reference proteome</keyword>
<dbReference type="SUPFAM" id="SSF160467">
    <property type="entry name" value="PH0987 N-terminal domain-like"/>
    <property type="match status" value="1"/>
</dbReference>
<evidence type="ECO:0000313" key="5">
    <source>
        <dbReference type="EMBL" id="GGC96761.1"/>
    </source>
</evidence>
<dbReference type="PANTHER" id="PTHR34698">
    <property type="entry name" value="5-OXOPROLINASE SUBUNIT B"/>
    <property type="match status" value="1"/>
</dbReference>
<dbReference type="RefSeq" id="WP_062442880.1">
    <property type="nucleotide sequence ID" value="NZ_BMCJ01000005.1"/>
</dbReference>
<dbReference type="Proteomes" id="UP000619534">
    <property type="component" value="Unassembled WGS sequence"/>
</dbReference>
<evidence type="ECO:0000256" key="2">
    <source>
        <dbReference type="ARBA" id="ARBA00022801"/>
    </source>
</evidence>
<reference evidence="6" key="1">
    <citation type="journal article" date="2019" name="Int. J. Syst. Evol. Microbiol.">
        <title>The Global Catalogue of Microorganisms (GCM) 10K type strain sequencing project: providing services to taxonomists for standard genome sequencing and annotation.</title>
        <authorList>
            <consortium name="The Broad Institute Genomics Platform"/>
            <consortium name="The Broad Institute Genome Sequencing Center for Infectious Disease"/>
            <person name="Wu L."/>
            <person name="Ma J."/>
        </authorList>
    </citation>
    <scope>NUCLEOTIDE SEQUENCE [LARGE SCALE GENOMIC DNA]</scope>
    <source>
        <strain evidence="6">CCM 7282</strain>
    </source>
</reference>
<evidence type="ECO:0000256" key="1">
    <source>
        <dbReference type="ARBA" id="ARBA00022741"/>
    </source>
</evidence>
<accession>A0ABQ1PGD0</accession>
<organism evidence="5 6">
    <name type="scientific">Thalassobacillus devorans</name>
    <dbReference type="NCBI Taxonomy" id="279813"/>
    <lineage>
        <taxon>Bacteria</taxon>
        <taxon>Bacillati</taxon>
        <taxon>Bacillota</taxon>
        <taxon>Bacilli</taxon>
        <taxon>Bacillales</taxon>
        <taxon>Bacillaceae</taxon>
        <taxon>Thalassobacillus</taxon>
    </lineage>
</organism>
<evidence type="ECO:0000256" key="3">
    <source>
        <dbReference type="ARBA" id="ARBA00022840"/>
    </source>
</evidence>
<feature type="domain" description="Carboxyltransferase" evidence="4">
    <location>
        <begin position="3"/>
        <end position="214"/>
    </location>
</feature>
<dbReference type="SMART" id="SM00796">
    <property type="entry name" value="AHS1"/>
    <property type="match status" value="1"/>
</dbReference>
<evidence type="ECO:0000259" key="4">
    <source>
        <dbReference type="SMART" id="SM00796"/>
    </source>
</evidence>
<name>A0ABQ1PGD0_9BACI</name>
<keyword evidence="3" id="KW-0067">ATP-binding</keyword>
<dbReference type="InterPro" id="IPR010016">
    <property type="entry name" value="PxpB"/>
</dbReference>
<dbReference type="Gene3D" id="3.30.1360.40">
    <property type="match status" value="1"/>
</dbReference>
<gene>
    <name evidence="5" type="primary">kipI</name>
    <name evidence="5" type="ORF">GCM10007216_29410</name>
</gene>
<dbReference type="Pfam" id="PF02682">
    <property type="entry name" value="CT_C_D"/>
    <property type="match status" value="1"/>
</dbReference>
<keyword evidence="2" id="KW-0378">Hydrolase</keyword>
<dbReference type="PANTHER" id="PTHR34698:SF2">
    <property type="entry name" value="5-OXOPROLINASE SUBUNIT B"/>
    <property type="match status" value="1"/>
</dbReference>